<dbReference type="AlphaFoldDB" id="E1QL57"/>
<protein>
    <submittedName>
        <fullName evidence="3">Methyltransferase type 11</fullName>
    </submittedName>
</protein>
<dbReference type="Gene3D" id="3.40.50.150">
    <property type="entry name" value="Vaccinia Virus protein VP39"/>
    <property type="match status" value="1"/>
</dbReference>
<name>E1QL57_DESB2</name>
<accession>E1QL57</accession>
<dbReference type="CDD" id="cd02440">
    <property type="entry name" value="AdoMet_MTases"/>
    <property type="match status" value="1"/>
</dbReference>
<dbReference type="eggNOG" id="COG2226">
    <property type="taxonomic scope" value="Bacteria"/>
</dbReference>
<dbReference type="InterPro" id="IPR013216">
    <property type="entry name" value="Methyltransf_11"/>
</dbReference>
<keyword evidence="3" id="KW-0808">Transferase</keyword>
<dbReference type="HOGENOM" id="CLU_782391_0_0_7"/>
<dbReference type="STRING" id="644282.Deba_1957"/>
<dbReference type="EMBL" id="CP002085">
    <property type="protein sequence ID" value="ADK85322.1"/>
    <property type="molecule type" value="Genomic_DNA"/>
</dbReference>
<proteinExistence type="predicted"/>
<dbReference type="Pfam" id="PF13946">
    <property type="entry name" value="DUF4214"/>
    <property type="match status" value="1"/>
</dbReference>
<evidence type="ECO:0000313" key="4">
    <source>
        <dbReference type="Proteomes" id="UP000009047"/>
    </source>
</evidence>
<dbReference type="Pfam" id="PF08241">
    <property type="entry name" value="Methyltransf_11"/>
    <property type="match status" value="1"/>
</dbReference>
<evidence type="ECO:0000313" key="3">
    <source>
        <dbReference type="EMBL" id="ADK85322.1"/>
    </source>
</evidence>
<dbReference type="GO" id="GO:0008757">
    <property type="term" value="F:S-adenosylmethionine-dependent methyltransferase activity"/>
    <property type="evidence" value="ECO:0007669"/>
    <property type="project" value="InterPro"/>
</dbReference>
<keyword evidence="4" id="KW-1185">Reference proteome</keyword>
<dbReference type="KEGG" id="dbr:Deba_1957"/>
<dbReference type="RefSeq" id="WP_013258763.1">
    <property type="nucleotide sequence ID" value="NC_014365.1"/>
</dbReference>
<sequence>MGLFRRKTPLDAADNAQFIDLAYHIILGRAPDAEGRKHHLARLDSGQVSRDGVIYTFATSDEFKHRVRILYDPTDILFDFVELDDGSAFEKHVQSQPFEGAQLCELVNPRRWLEDGWRAYQREMTIIPMSLSDMHRKGWEWTQTIYGLDLLGALGPERRCLGVGAGHEPVAYWLANKTGEVIATDLYEGSWAVDGSREGDPTVLDDPKKYAPFPYREDRLRFMRMDGTKLDFPDESFDVVFSISSIEHFGGHEASARSMAEIGRVLKPGGVAAIATECIVNDSNHQEFFRIEELERYIVAPSGLKLIQKPTFRLPRKAIERPTIMPDEQTHTPHMALKAGNVVYTSVLFFFQKY</sequence>
<dbReference type="PANTHER" id="PTHR43591">
    <property type="entry name" value="METHYLTRANSFERASE"/>
    <property type="match status" value="1"/>
</dbReference>
<organism evidence="3 4">
    <name type="scientific">Desulfarculus baarsii (strain ATCC 33931 / DSM 2075 / LMG 7858 / VKM B-1802 / 2st14)</name>
    <dbReference type="NCBI Taxonomy" id="644282"/>
    <lineage>
        <taxon>Bacteria</taxon>
        <taxon>Pseudomonadati</taxon>
        <taxon>Thermodesulfobacteriota</taxon>
        <taxon>Desulfarculia</taxon>
        <taxon>Desulfarculales</taxon>
        <taxon>Desulfarculaceae</taxon>
        <taxon>Desulfarculus</taxon>
    </lineage>
</organism>
<feature type="domain" description="DUF4214" evidence="2">
    <location>
        <begin position="13"/>
        <end position="66"/>
    </location>
</feature>
<dbReference type="GO" id="GO:0032259">
    <property type="term" value="P:methylation"/>
    <property type="evidence" value="ECO:0007669"/>
    <property type="project" value="UniProtKB-KW"/>
</dbReference>
<evidence type="ECO:0000259" key="1">
    <source>
        <dbReference type="Pfam" id="PF08241"/>
    </source>
</evidence>
<dbReference type="InterPro" id="IPR029063">
    <property type="entry name" value="SAM-dependent_MTases_sf"/>
</dbReference>
<dbReference type="InterPro" id="IPR025282">
    <property type="entry name" value="DUF4214"/>
</dbReference>
<dbReference type="Proteomes" id="UP000009047">
    <property type="component" value="Chromosome"/>
</dbReference>
<feature type="domain" description="Methyltransferase type 11" evidence="1">
    <location>
        <begin position="161"/>
        <end position="274"/>
    </location>
</feature>
<keyword evidence="3" id="KW-0489">Methyltransferase</keyword>
<reference evidence="3 4" key="1">
    <citation type="journal article" date="2010" name="Stand. Genomic Sci.">
        <title>Complete genome sequence of Desulfarculus baarsii type strain (2st14).</title>
        <authorList>
            <person name="Sun H."/>
            <person name="Spring S."/>
            <person name="Lapidus A."/>
            <person name="Davenport K."/>
            <person name="Del Rio T.G."/>
            <person name="Tice H."/>
            <person name="Nolan M."/>
            <person name="Copeland A."/>
            <person name="Cheng J.F."/>
            <person name="Lucas S."/>
            <person name="Tapia R."/>
            <person name="Goodwin L."/>
            <person name="Pitluck S."/>
            <person name="Ivanova N."/>
            <person name="Pagani I."/>
            <person name="Mavromatis K."/>
            <person name="Ovchinnikova G."/>
            <person name="Pati A."/>
            <person name="Chen A."/>
            <person name="Palaniappan K."/>
            <person name="Hauser L."/>
            <person name="Chang Y.J."/>
            <person name="Jeffries C.D."/>
            <person name="Detter J.C."/>
            <person name="Han C."/>
            <person name="Rohde M."/>
            <person name="Brambilla E."/>
            <person name="Goker M."/>
            <person name="Woyke T."/>
            <person name="Bristow J."/>
            <person name="Eisen J.A."/>
            <person name="Markowitz V."/>
            <person name="Hugenholtz P."/>
            <person name="Kyrpides N.C."/>
            <person name="Klenk H.P."/>
            <person name="Land M."/>
        </authorList>
    </citation>
    <scope>NUCLEOTIDE SEQUENCE [LARGE SCALE GENOMIC DNA]</scope>
    <source>
        <strain evidence="4">ATCC 33931 / DSM 2075 / LMG 7858 / VKM B-1802 / 2st14</strain>
    </source>
</reference>
<gene>
    <name evidence="3" type="ordered locus">Deba_1957</name>
</gene>
<evidence type="ECO:0000259" key="2">
    <source>
        <dbReference type="Pfam" id="PF13946"/>
    </source>
</evidence>
<dbReference type="SUPFAM" id="SSF53335">
    <property type="entry name" value="S-adenosyl-L-methionine-dependent methyltransferases"/>
    <property type="match status" value="1"/>
</dbReference>